<protein>
    <submittedName>
        <fullName evidence="1">Uncharacterized protein</fullName>
    </submittedName>
</protein>
<sequence>MYFTRREFSYFLIFLPFIQENPIHLSKRDSDNLEFFRKSC</sequence>
<accession>F0FGU0</accession>
<comment type="caution">
    <text evidence="1">The sequence shown here is derived from an EMBL/GenBank/DDBJ whole genome shotgun (WGS) entry which is preliminary data.</text>
</comment>
<proteinExistence type="predicted"/>
<evidence type="ECO:0000313" key="2">
    <source>
        <dbReference type="Proteomes" id="UP000004185"/>
    </source>
</evidence>
<gene>
    <name evidence="1" type="ORF">HMPREF9388_1923</name>
</gene>
<name>F0FGU0_STRSA</name>
<evidence type="ECO:0000313" key="1">
    <source>
        <dbReference type="EMBL" id="EGC21675.1"/>
    </source>
</evidence>
<organism evidence="1 2">
    <name type="scientific">Streptococcus sanguinis SK353</name>
    <dbReference type="NCBI Taxonomy" id="888815"/>
    <lineage>
        <taxon>Bacteria</taxon>
        <taxon>Bacillati</taxon>
        <taxon>Bacillota</taxon>
        <taxon>Bacilli</taxon>
        <taxon>Lactobacillales</taxon>
        <taxon>Streptococcaceae</taxon>
        <taxon>Streptococcus</taxon>
    </lineage>
</organism>
<dbReference type="HOGENOM" id="CLU_3277511_0_0_9"/>
<dbReference type="EMBL" id="AEWY01000012">
    <property type="protein sequence ID" value="EGC21675.1"/>
    <property type="molecule type" value="Genomic_DNA"/>
</dbReference>
<dbReference type="AlphaFoldDB" id="F0FGU0"/>
<dbReference type="Proteomes" id="UP000004185">
    <property type="component" value="Unassembled WGS sequence"/>
</dbReference>
<reference evidence="1 2" key="1">
    <citation type="submission" date="2011-01" db="EMBL/GenBank/DDBJ databases">
        <authorList>
            <person name="Muzny D."/>
            <person name="Qin X."/>
            <person name="Deng J."/>
            <person name="Jiang H."/>
            <person name="Liu Y."/>
            <person name="Qu J."/>
            <person name="Song X.-Z."/>
            <person name="Zhang L."/>
            <person name="Thornton R."/>
            <person name="Coyle M."/>
            <person name="Francisco L."/>
            <person name="Jackson L."/>
            <person name="Javaid M."/>
            <person name="Korchina V."/>
            <person name="Kovar C."/>
            <person name="Mata R."/>
            <person name="Mathew T."/>
            <person name="Ngo R."/>
            <person name="Nguyen L."/>
            <person name="Nguyen N."/>
            <person name="Okwuonu G."/>
            <person name="Ongeri F."/>
            <person name="Pham C."/>
            <person name="Simmons D."/>
            <person name="Wilczek-Boney K."/>
            <person name="Hale W."/>
            <person name="Jakkamsetti A."/>
            <person name="Pham P."/>
            <person name="Ruth R."/>
            <person name="San Lucas F."/>
            <person name="Warren J."/>
            <person name="Zhang J."/>
            <person name="Zhao Z."/>
            <person name="Zhou C."/>
            <person name="Zhu D."/>
            <person name="Lee S."/>
            <person name="Bess C."/>
            <person name="Blankenburg K."/>
            <person name="Forbes L."/>
            <person name="Fu Q."/>
            <person name="Gubbala S."/>
            <person name="Hirani K."/>
            <person name="Jayaseelan J.C."/>
            <person name="Lara F."/>
            <person name="Munidasa M."/>
            <person name="Palculict T."/>
            <person name="Patil S."/>
            <person name="Pu L.-L."/>
            <person name="Saada N."/>
            <person name="Tang L."/>
            <person name="Weissenberger G."/>
            <person name="Zhu Y."/>
            <person name="Hemphill L."/>
            <person name="Shang Y."/>
            <person name="Youmans B."/>
            <person name="Ayvaz T."/>
            <person name="Ross M."/>
            <person name="Santibanez J."/>
            <person name="Aqrawi P."/>
            <person name="Gross S."/>
            <person name="Joshi V."/>
            <person name="Fowler G."/>
            <person name="Nazareth L."/>
            <person name="Reid J."/>
            <person name="Worley K."/>
            <person name="Petrosino J."/>
            <person name="Highlander S."/>
            <person name="Gibbs R."/>
        </authorList>
    </citation>
    <scope>NUCLEOTIDE SEQUENCE [LARGE SCALE GENOMIC DNA]</scope>
    <source>
        <strain evidence="1 2">SK353</strain>
    </source>
</reference>